<dbReference type="Proteomes" id="UP000887575">
    <property type="component" value="Unassembled WGS sequence"/>
</dbReference>
<evidence type="ECO:0000256" key="1">
    <source>
        <dbReference type="SAM" id="Coils"/>
    </source>
</evidence>
<dbReference type="AlphaFoldDB" id="A0AAF3EB12"/>
<organism evidence="4 5">
    <name type="scientific">Mesorhabditis belari</name>
    <dbReference type="NCBI Taxonomy" id="2138241"/>
    <lineage>
        <taxon>Eukaryota</taxon>
        <taxon>Metazoa</taxon>
        <taxon>Ecdysozoa</taxon>
        <taxon>Nematoda</taxon>
        <taxon>Chromadorea</taxon>
        <taxon>Rhabditida</taxon>
        <taxon>Rhabditina</taxon>
        <taxon>Rhabditomorpha</taxon>
        <taxon>Rhabditoidea</taxon>
        <taxon>Rhabditidae</taxon>
        <taxon>Mesorhabditinae</taxon>
        <taxon>Mesorhabditis</taxon>
    </lineage>
</organism>
<dbReference type="InterPro" id="IPR026678">
    <property type="entry name" value="INO80E"/>
</dbReference>
<feature type="region of interest" description="Disordered" evidence="2">
    <location>
        <begin position="323"/>
        <end position="346"/>
    </location>
</feature>
<dbReference type="GO" id="GO:0031011">
    <property type="term" value="C:Ino80 complex"/>
    <property type="evidence" value="ECO:0007669"/>
    <property type="project" value="InterPro"/>
</dbReference>
<evidence type="ECO:0000313" key="5">
    <source>
        <dbReference type="WBParaSite" id="MBELARI_LOCUS11123"/>
    </source>
</evidence>
<feature type="region of interest" description="Disordered" evidence="2">
    <location>
        <begin position="38"/>
        <end position="173"/>
    </location>
</feature>
<feature type="domain" description="INO80 complex subunit E N-terminal" evidence="3">
    <location>
        <begin position="436"/>
        <end position="481"/>
    </location>
</feature>
<feature type="compositionally biased region" description="Polar residues" evidence="2">
    <location>
        <begin position="38"/>
        <end position="65"/>
    </location>
</feature>
<feature type="compositionally biased region" description="Low complexity" evidence="2">
    <location>
        <begin position="147"/>
        <end position="156"/>
    </location>
</feature>
<feature type="compositionally biased region" description="Low complexity" evidence="2">
    <location>
        <begin position="66"/>
        <end position="83"/>
    </location>
</feature>
<keyword evidence="1" id="KW-0175">Coiled coil</keyword>
<feature type="region of interest" description="Disordered" evidence="2">
    <location>
        <begin position="486"/>
        <end position="535"/>
    </location>
</feature>
<feature type="region of interest" description="Disordered" evidence="2">
    <location>
        <begin position="192"/>
        <end position="309"/>
    </location>
</feature>
<feature type="compositionally biased region" description="Low complexity" evidence="2">
    <location>
        <begin position="233"/>
        <end position="242"/>
    </location>
</feature>
<evidence type="ECO:0000256" key="2">
    <source>
        <dbReference type="SAM" id="MobiDB-lite"/>
    </source>
</evidence>
<dbReference type="PANTHER" id="PTHR21812">
    <property type="entry name" value="INO80 COMPLEX SUBUNIT E"/>
    <property type="match status" value="1"/>
</dbReference>
<dbReference type="PANTHER" id="PTHR21812:SF1">
    <property type="entry name" value="INO80 COMPLEX SUBUNIT E"/>
    <property type="match status" value="1"/>
</dbReference>
<feature type="compositionally biased region" description="Low complexity" evidence="2">
    <location>
        <begin position="203"/>
        <end position="214"/>
    </location>
</feature>
<evidence type="ECO:0000259" key="3">
    <source>
        <dbReference type="Pfam" id="PF24237"/>
    </source>
</evidence>
<accession>A0AAF3EB12</accession>
<dbReference type="InterPro" id="IPR056515">
    <property type="entry name" value="INO80E_N"/>
</dbReference>
<protein>
    <submittedName>
        <fullName evidence="5">INO80 complex subunit E</fullName>
    </submittedName>
</protein>
<proteinExistence type="predicted"/>
<dbReference type="WBParaSite" id="MBELARI_LOCUS11123">
    <property type="protein sequence ID" value="MBELARI_LOCUS11123"/>
    <property type="gene ID" value="MBELARI_LOCUS11123"/>
</dbReference>
<dbReference type="GO" id="GO:0006338">
    <property type="term" value="P:chromatin remodeling"/>
    <property type="evidence" value="ECO:0007669"/>
    <property type="project" value="InterPro"/>
</dbReference>
<keyword evidence="4" id="KW-1185">Reference proteome</keyword>
<dbReference type="Pfam" id="PF24237">
    <property type="entry name" value="INO80E"/>
    <property type="match status" value="1"/>
</dbReference>
<feature type="coiled-coil region" evidence="1">
    <location>
        <begin position="453"/>
        <end position="480"/>
    </location>
</feature>
<reference evidence="5" key="1">
    <citation type="submission" date="2024-02" db="UniProtKB">
        <authorList>
            <consortium name="WormBaseParasite"/>
        </authorList>
    </citation>
    <scope>IDENTIFICATION</scope>
</reference>
<feature type="compositionally biased region" description="Basic residues" evidence="2">
    <location>
        <begin position="508"/>
        <end position="520"/>
    </location>
</feature>
<evidence type="ECO:0000313" key="4">
    <source>
        <dbReference type="Proteomes" id="UP000887575"/>
    </source>
</evidence>
<name>A0AAF3EB12_9BILA</name>
<sequence>MSESGSLVTGPVGLNSSQSLIASMPSDISTTSITLPSLNTFQRPTKNDVQQIPSQPSPLENVNCFSSPMPMSPHQSPVSSIASPMPPPAPSPLQHQFQQADPRLGTNGNIPQSSPGSHSTMSAPSTPIPRPPQSPSMHMPNPDTATSMPHSGVPSSPHHHTQAPLPPMTLYQPQNHMTSTINDVGTRIVTQTKLAPAPRRRNNQQQRSISQMQAREFRQPERPMVANGPPIRQSLSSQSLSSDGPFRGNMTVYPGPSNPQPIGTMMPPPQPSPNVMQQSTNMQPMNSLRGPPPPQQGLPVQLSRMSASTRNVHPRVLLQQAPVQHQVPPQSPQQSHQLPQNQGQSQQNIVITQQNANFSSPAKPQMSRGQPISQQMTMSNVQMRPVVQNVVAQPIPCTIAPQMVAGVSQPVTTPTPRTQATAALFNTDDSTRLPPKEQYRTLKRKFKFLVYENECYQDQLRNLQTKLLKLSRDKNFLLDRLLQYERPSSSSDEDSDSSVNTQVDERPKPKKKARPNRRRPIPSTSGTMIASLPGPSGAQMLASIGNGGPTLGSVLTAKRQPSQVVGQLLAQAIAPTMQQPSTSRIEFCDSSNASQSISSQSQPMHAQARAMVSQNMIPNSSEILLERAMVSDEPVAEANLVPKEEPLEGNQPKEVLTQTTTTPEISMTEQKTNEAVEELKTLVNGQNNTSPVFSIKEIENNLKEVEKLSTIDVKKEEE</sequence>
<feature type="compositionally biased region" description="Polar residues" evidence="2">
    <location>
        <begin position="273"/>
        <end position="286"/>
    </location>
</feature>
<feature type="compositionally biased region" description="Polar residues" evidence="2">
    <location>
        <begin position="106"/>
        <end position="121"/>
    </location>
</feature>